<sequence length="132" mass="15190">MRQAFEVRNGLSDAFRSNTALSTLRHFYINDTTFPVADFMEVQMRLQLKHHLQQEILDHSKQLHLSEALAFEHQYRVYLVGLLDNAASLLDSLTYPQQAYTRLVLTPQAARVFLEYLLTTGEIELPANLLSP</sequence>
<evidence type="ECO:0000313" key="1">
    <source>
        <dbReference type="EMBL" id="KEQ17026.1"/>
    </source>
</evidence>
<dbReference type="EMBL" id="JOKH01000003">
    <property type="protein sequence ID" value="KEQ17026.1"/>
    <property type="molecule type" value="Genomic_DNA"/>
</dbReference>
<keyword evidence="2" id="KW-1185">Reference proteome</keyword>
<reference evidence="1 2" key="1">
    <citation type="submission" date="2014-06" db="EMBL/GenBank/DDBJ databases">
        <title>Whole Genome Sequences of Three Symbiotic Endozoicomonas Bacteria.</title>
        <authorList>
            <person name="Neave M.J."/>
            <person name="Apprill A."/>
            <person name="Voolstra C.R."/>
        </authorList>
    </citation>
    <scope>NUCLEOTIDE SEQUENCE [LARGE SCALE GENOMIC DNA]</scope>
    <source>
        <strain evidence="1 2">DSM 25634</strain>
    </source>
</reference>
<comment type="caution">
    <text evidence="1">The sequence shown here is derived from an EMBL/GenBank/DDBJ whole genome shotgun (WGS) entry which is preliminary data.</text>
</comment>
<gene>
    <name evidence="1" type="ORF">GZ78_14040</name>
</gene>
<name>A0A081NF03_9GAMM</name>
<organism evidence="1 2">
    <name type="scientific">Endozoicomonas numazuensis</name>
    <dbReference type="NCBI Taxonomy" id="1137799"/>
    <lineage>
        <taxon>Bacteria</taxon>
        <taxon>Pseudomonadati</taxon>
        <taxon>Pseudomonadota</taxon>
        <taxon>Gammaproteobacteria</taxon>
        <taxon>Oceanospirillales</taxon>
        <taxon>Endozoicomonadaceae</taxon>
        <taxon>Endozoicomonas</taxon>
    </lineage>
</organism>
<protein>
    <submittedName>
        <fullName evidence="1">Uncharacterized protein</fullName>
    </submittedName>
</protein>
<dbReference type="Proteomes" id="UP000028073">
    <property type="component" value="Unassembled WGS sequence"/>
</dbReference>
<proteinExistence type="predicted"/>
<accession>A0A081NF03</accession>
<dbReference type="AlphaFoldDB" id="A0A081NF03"/>
<evidence type="ECO:0000313" key="2">
    <source>
        <dbReference type="Proteomes" id="UP000028073"/>
    </source>
</evidence>